<keyword evidence="2" id="KW-1185">Reference proteome</keyword>
<dbReference type="GO" id="GO:0016301">
    <property type="term" value="F:kinase activity"/>
    <property type="evidence" value="ECO:0007669"/>
    <property type="project" value="UniProtKB-KW"/>
</dbReference>
<sequence>MRFTQQGHIDVSVSTNTIRIVDTGVEYSTQTESEHGLGLLIVERLCNGYGWSVSIGDNPHRTGCLVELTR</sequence>
<comment type="caution">
    <text evidence="1">The sequence shown here is derived from an EMBL/GenBank/DDBJ whole genome shotgun (WGS) entry which is preliminary data.</text>
</comment>
<dbReference type="InterPro" id="IPR036890">
    <property type="entry name" value="HATPase_C_sf"/>
</dbReference>
<accession>A0A7W2FNF8</accession>
<protein>
    <submittedName>
        <fullName evidence="1">Sensor histidine kinase</fullName>
    </submittedName>
</protein>
<reference evidence="1 2" key="1">
    <citation type="submission" date="2020-07" db="EMBL/GenBank/DDBJ databases">
        <title>Vibrio marinisediminis sp. nov., isolated from marine sediment.</title>
        <authorList>
            <person name="Ji X."/>
        </authorList>
    </citation>
    <scope>NUCLEOTIDE SEQUENCE [LARGE SCALE GENOMIC DNA]</scope>
    <source>
        <strain evidence="1 2">404</strain>
    </source>
</reference>
<dbReference type="AlphaFoldDB" id="A0A7W2FNF8"/>
<name>A0A7W2FNF8_9VIBR</name>
<organism evidence="1 2">
    <name type="scientific">Vibrio marinisediminis</name>
    <dbReference type="NCBI Taxonomy" id="2758441"/>
    <lineage>
        <taxon>Bacteria</taxon>
        <taxon>Pseudomonadati</taxon>
        <taxon>Pseudomonadota</taxon>
        <taxon>Gammaproteobacteria</taxon>
        <taxon>Vibrionales</taxon>
        <taxon>Vibrionaceae</taxon>
        <taxon>Vibrio</taxon>
    </lineage>
</organism>
<evidence type="ECO:0000313" key="1">
    <source>
        <dbReference type="EMBL" id="MBA5761340.1"/>
    </source>
</evidence>
<keyword evidence="1" id="KW-0808">Transferase</keyword>
<dbReference type="Proteomes" id="UP000571701">
    <property type="component" value="Unassembled WGS sequence"/>
</dbReference>
<dbReference type="EMBL" id="JACFYF010000001">
    <property type="protein sequence ID" value="MBA5761340.1"/>
    <property type="molecule type" value="Genomic_DNA"/>
</dbReference>
<dbReference type="Gene3D" id="3.30.565.10">
    <property type="entry name" value="Histidine kinase-like ATPase, C-terminal domain"/>
    <property type="match status" value="1"/>
</dbReference>
<proteinExistence type="predicted"/>
<keyword evidence="1" id="KW-0418">Kinase</keyword>
<evidence type="ECO:0000313" key="2">
    <source>
        <dbReference type="Proteomes" id="UP000571701"/>
    </source>
</evidence>
<gene>
    <name evidence="1" type="ORF">H2O73_03200</name>
</gene>
<dbReference type="SUPFAM" id="SSF55874">
    <property type="entry name" value="ATPase domain of HSP90 chaperone/DNA topoisomerase II/histidine kinase"/>
    <property type="match status" value="1"/>
</dbReference>